<dbReference type="EMBL" id="CP014671">
    <property type="protein sequence ID" value="ANX02743.1"/>
    <property type="molecule type" value="Genomic_DNA"/>
</dbReference>
<dbReference type="Proteomes" id="UP000092952">
    <property type="component" value="Chromosome"/>
</dbReference>
<keyword evidence="4" id="KW-1185">Reference proteome</keyword>
<keyword evidence="1" id="KW-0328">Glycosyltransferase</keyword>
<evidence type="ECO:0000256" key="2">
    <source>
        <dbReference type="ARBA" id="ARBA00022679"/>
    </source>
</evidence>
<dbReference type="Pfam" id="PF03808">
    <property type="entry name" value="Glyco_tran_WecG"/>
    <property type="match status" value="1"/>
</dbReference>
<dbReference type="NCBIfam" id="TIGR00696">
    <property type="entry name" value="wecG_tagA_cpsF"/>
    <property type="match status" value="1"/>
</dbReference>
<sequence>MPVIDNPQSARRVGNVLGAQVDVLAWDVALERLLGWARARESRYVTICNVHVVVSAARDAAYRDIINGSDMATPDGAPVAWMLRRLGFAGQPRISGPDLMWALCERCAVEGLPIYCYGAAPATLALLEARLREAFPALRMAMESPPFRALTPQEDAAAVERINASGAGIVFVGLGCPKQERWMAEQRGRVQAVMIGVGAAFDFHAGTVQRAPLWMQRRGLEWLHRLASEPRRLWRRYLVTNTLFVWWAGRQLLRGISRRGAE</sequence>
<dbReference type="PANTHER" id="PTHR34136:SF1">
    <property type="entry name" value="UDP-N-ACETYL-D-MANNOSAMINURONIC ACID TRANSFERASE"/>
    <property type="match status" value="1"/>
</dbReference>
<keyword evidence="2" id="KW-0808">Transferase</keyword>
<dbReference type="FunCoup" id="A0A1B1YPN2">
    <property type="interactions" value="107"/>
</dbReference>
<proteinExistence type="predicted"/>
<dbReference type="AlphaFoldDB" id="A0A1B1YPN2"/>
<name>A0A1B1YPN2_9GAMM</name>
<reference evidence="4" key="1">
    <citation type="submission" date="2016-03" db="EMBL/GenBank/DDBJ databases">
        <title>Complete genome sequence of Solimmundus cernigliae, representing a novel lineage of polycyclic aromatic hydrocarbon degraders within the Gammaproteobacteria.</title>
        <authorList>
            <person name="Singleton D.R."/>
            <person name="Dickey A.N."/>
            <person name="Scholl E.H."/>
            <person name="Wright F.A."/>
            <person name="Aitken M.D."/>
        </authorList>
    </citation>
    <scope>NUCLEOTIDE SEQUENCE [LARGE SCALE GENOMIC DNA]</scope>
    <source>
        <strain evidence="4">TR3.2</strain>
    </source>
</reference>
<protein>
    <submittedName>
        <fullName evidence="3">Teichoic acid biosynthesis protein</fullName>
    </submittedName>
</protein>
<evidence type="ECO:0000313" key="4">
    <source>
        <dbReference type="Proteomes" id="UP000092952"/>
    </source>
</evidence>
<dbReference type="KEGG" id="gbi:PG2T_00050"/>
<dbReference type="InterPro" id="IPR004629">
    <property type="entry name" value="WecG_TagA_CpsF"/>
</dbReference>
<dbReference type="RefSeq" id="WP_068802258.1">
    <property type="nucleotide sequence ID" value="NZ_CP014671.1"/>
</dbReference>
<dbReference type="STRING" id="1810504.PG2T_00050"/>
<dbReference type="PANTHER" id="PTHR34136">
    <property type="match status" value="1"/>
</dbReference>
<accession>A0A1B1YPN2</accession>
<dbReference type="CDD" id="cd06533">
    <property type="entry name" value="Glyco_transf_WecG_TagA"/>
    <property type="match status" value="1"/>
</dbReference>
<dbReference type="GO" id="GO:0016758">
    <property type="term" value="F:hexosyltransferase activity"/>
    <property type="evidence" value="ECO:0007669"/>
    <property type="project" value="TreeGrafter"/>
</dbReference>
<dbReference type="OrthoDB" id="9808602at2"/>
<gene>
    <name evidence="3" type="ORF">PG2T_00050</name>
</gene>
<organism evidence="3 4">
    <name type="scientific">Immundisolibacter cernigliae</name>
    <dbReference type="NCBI Taxonomy" id="1810504"/>
    <lineage>
        <taxon>Bacteria</taxon>
        <taxon>Pseudomonadati</taxon>
        <taxon>Pseudomonadota</taxon>
        <taxon>Gammaproteobacteria</taxon>
        <taxon>Immundisolibacterales</taxon>
        <taxon>Immundisolibacteraceae</taxon>
        <taxon>Immundisolibacter</taxon>
    </lineage>
</organism>
<evidence type="ECO:0000256" key="1">
    <source>
        <dbReference type="ARBA" id="ARBA00022676"/>
    </source>
</evidence>
<dbReference type="InParanoid" id="A0A1B1YPN2"/>
<evidence type="ECO:0000313" key="3">
    <source>
        <dbReference type="EMBL" id="ANX02743.1"/>
    </source>
</evidence>